<organism evidence="1 2">
    <name type="scientific">Trichonephila clavata</name>
    <name type="common">Joro spider</name>
    <name type="synonym">Nephila clavata</name>
    <dbReference type="NCBI Taxonomy" id="2740835"/>
    <lineage>
        <taxon>Eukaryota</taxon>
        <taxon>Metazoa</taxon>
        <taxon>Ecdysozoa</taxon>
        <taxon>Arthropoda</taxon>
        <taxon>Chelicerata</taxon>
        <taxon>Arachnida</taxon>
        <taxon>Araneae</taxon>
        <taxon>Araneomorphae</taxon>
        <taxon>Entelegynae</taxon>
        <taxon>Araneoidea</taxon>
        <taxon>Nephilidae</taxon>
        <taxon>Trichonephila</taxon>
    </lineage>
</organism>
<evidence type="ECO:0000313" key="2">
    <source>
        <dbReference type="Proteomes" id="UP000887116"/>
    </source>
</evidence>
<keyword evidence="2" id="KW-1185">Reference proteome</keyword>
<accession>A0A8X6LBP8</accession>
<proteinExistence type="predicted"/>
<dbReference type="EMBL" id="BMAO01035637">
    <property type="protein sequence ID" value="GFR04916.1"/>
    <property type="molecule type" value="Genomic_DNA"/>
</dbReference>
<reference evidence="1" key="1">
    <citation type="submission" date="2020-07" db="EMBL/GenBank/DDBJ databases">
        <title>Multicomponent nature underlies the extraordinary mechanical properties of spider dragline silk.</title>
        <authorList>
            <person name="Kono N."/>
            <person name="Nakamura H."/>
            <person name="Mori M."/>
            <person name="Yoshida Y."/>
            <person name="Ohtoshi R."/>
            <person name="Malay A.D."/>
            <person name="Moran D.A.P."/>
            <person name="Tomita M."/>
            <person name="Numata K."/>
            <person name="Arakawa K."/>
        </authorList>
    </citation>
    <scope>NUCLEOTIDE SEQUENCE</scope>
</reference>
<protein>
    <submittedName>
        <fullName evidence="1">Uncharacterized protein</fullName>
    </submittedName>
</protein>
<comment type="caution">
    <text evidence="1">The sequence shown here is derived from an EMBL/GenBank/DDBJ whole genome shotgun (WGS) entry which is preliminary data.</text>
</comment>
<sequence length="75" mass="8510">MGSNIRSLEDALNSSLLNLATWANTNKMEVSVEKTVSQLFTLSTKQHLFHLEYKGLPLKQVFLSKYLGMHLDSKL</sequence>
<dbReference type="Proteomes" id="UP000887116">
    <property type="component" value="Unassembled WGS sequence"/>
</dbReference>
<gene>
    <name evidence="1" type="ORF">TNCT_28401</name>
</gene>
<dbReference type="AlphaFoldDB" id="A0A8X6LBP8"/>
<evidence type="ECO:0000313" key="1">
    <source>
        <dbReference type="EMBL" id="GFR04916.1"/>
    </source>
</evidence>
<dbReference type="OrthoDB" id="6437536at2759"/>
<name>A0A8X6LBP8_TRICU</name>